<dbReference type="AlphaFoldDB" id="A0A6H5G6A6"/>
<gene>
    <name evidence="1" type="ORF">NTEN_LOCUS4007</name>
</gene>
<evidence type="ECO:0000313" key="2">
    <source>
        <dbReference type="Proteomes" id="UP000479000"/>
    </source>
</evidence>
<sequence>MFRYSAASSRLAFPCHLLTIPRSFQVLYDFRTEKPNGGRHSKTLVQLINPRIEVNE</sequence>
<evidence type="ECO:0000313" key="1">
    <source>
        <dbReference type="EMBL" id="CAA9997713.1"/>
    </source>
</evidence>
<proteinExistence type="predicted"/>
<keyword evidence="2" id="KW-1185">Reference proteome</keyword>
<protein>
    <submittedName>
        <fullName evidence="1">Uncharacterized protein</fullName>
    </submittedName>
</protein>
<accession>A0A6H5G6A6</accession>
<organism evidence="1 2">
    <name type="scientific">Nesidiocoris tenuis</name>
    <dbReference type="NCBI Taxonomy" id="355587"/>
    <lineage>
        <taxon>Eukaryota</taxon>
        <taxon>Metazoa</taxon>
        <taxon>Ecdysozoa</taxon>
        <taxon>Arthropoda</taxon>
        <taxon>Hexapoda</taxon>
        <taxon>Insecta</taxon>
        <taxon>Pterygota</taxon>
        <taxon>Neoptera</taxon>
        <taxon>Paraneoptera</taxon>
        <taxon>Hemiptera</taxon>
        <taxon>Heteroptera</taxon>
        <taxon>Panheteroptera</taxon>
        <taxon>Cimicomorpha</taxon>
        <taxon>Miridae</taxon>
        <taxon>Dicyphina</taxon>
        <taxon>Nesidiocoris</taxon>
    </lineage>
</organism>
<dbReference type="Proteomes" id="UP000479000">
    <property type="component" value="Unassembled WGS sequence"/>
</dbReference>
<name>A0A6H5G6A6_9HEMI</name>
<reference evidence="1 2" key="1">
    <citation type="submission" date="2020-02" db="EMBL/GenBank/DDBJ databases">
        <authorList>
            <person name="Ferguson B K."/>
        </authorList>
    </citation>
    <scope>NUCLEOTIDE SEQUENCE [LARGE SCALE GENOMIC DNA]</scope>
</reference>
<dbReference type="EMBL" id="CADCXU010005914">
    <property type="protein sequence ID" value="CAA9997713.1"/>
    <property type="molecule type" value="Genomic_DNA"/>
</dbReference>